<protein>
    <submittedName>
        <fullName evidence="2">Uncharacterized protein</fullName>
    </submittedName>
</protein>
<dbReference type="EMBL" id="CP031052">
    <property type="protein sequence ID" value="QDZ25899.1"/>
    <property type="molecule type" value="Genomic_DNA"/>
</dbReference>
<evidence type="ECO:0000313" key="3">
    <source>
        <dbReference type="Proteomes" id="UP000316726"/>
    </source>
</evidence>
<organism evidence="2 3">
    <name type="scientific">Chloropicon primus</name>
    <dbReference type="NCBI Taxonomy" id="1764295"/>
    <lineage>
        <taxon>Eukaryota</taxon>
        <taxon>Viridiplantae</taxon>
        <taxon>Chlorophyta</taxon>
        <taxon>Chloropicophyceae</taxon>
        <taxon>Chloropicales</taxon>
        <taxon>Chloropicaceae</taxon>
        <taxon>Chloropicon</taxon>
    </lineage>
</organism>
<dbReference type="Proteomes" id="UP000316726">
    <property type="component" value="Chromosome 19"/>
</dbReference>
<proteinExistence type="predicted"/>
<feature type="compositionally biased region" description="Acidic residues" evidence="1">
    <location>
        <begin position="73"/>
        <end position="86"/>
    </location>
</feature>
<reference evidence="2 3" key="1">
    <citation type="submission" date="2018-07" db="EMBL/GenBank/DDBJ databases">
        <title>The complete nuclear genome of the prasinophyte Chloropicon primus (CCMP1205).</title>
        <authorList>
            <person name="Pombert J.-F."/>
            <person name="Otis C."/>
            <person name="Turmel M."/>
            <person name="Lemieux C."/>
        </authorList>
    </citation>
    <scope>NUCLEOTIDE SEQUENCE [LARGE SCALE GENOMIC DNA]</scope>
    <source>
        <strain evidence="2 3">CCMP1205</strain>
    </source>
</reference>
<dbReference type="AlphaFoldDB" id="A0A5B8MZI3"/>
<evidence type="ECO:0000256" key="1">
    <source>
        <dbReference type="SAM" id="MobiDB-lite"/>
    </source>
</evidence>
<evidence type="ECO:0000313" key="2">
    <source>
        <dbReference type="EMBL" id="QDZ25899.1"/>
    </source>
</evidence>
<gene>
    <name evidence="2" type="ORF">A3770_19p84170</name>
</gene>
<accession>A0A5B8MZI3</accession>
<keyword evidence="3" id="KW-1185">Reference proteome</keyword>
<name>A0A5B8MZI3_9CHLO</name>
<feature type="region of interest" description="Disordered" evidence="1">
    <location>
        <begin position="59"/>
        <end position="96"/>
    </location>
</feature>
<sequence length="96" mass="11022">MAGGSSFPWDSGDCEKSCELRRMVVLGPYYKEVDHVEYQCVGPAGQKQTLSLEEGLQWEGLLEGQKEQRGDTREDEDEDYDDEEQDNNWRNSLSDL</sequence>